<feature type="compositionally biased region" description="Basic and acidic residues" evidence="1">
    <location>
        <begin position="19"/>
        <end position="70"/>
    </location>
</feature>
<evidence type="ECO:0000259" key="2">
    <source>
        <dbReference type="SMART" id="SM00754"/>
    </source>
</evidence>
<feature type="region of interest" description="Disordered" evidence="1">
    <location>
        <begin position="218"/>
        <end position="282"/>
    </location>
</feature>
<dbReference type="Pfam" id="PF07452">
    <property type="entry name" value="CHRD"/>
    <property type="match status" value="1"/>
</dbReference>
<feature type="compositionally biased region" description="Basic and acidic residues" evidence="1">
    <location>
        <begin position="218"/>
        <end position="235"/>
    </location>
</feature>
<sequence>MAVSAAVAGTAVGSAAMGDGRDSPDSRDSQESRDSDDKRDSRDSDDKRDSWNWDDWRDSRDSDDWGDSWDERETVRARLSGYEEDPLTISTPGSGRFVAHIDERNEEIRFRLSYEDLEDVQQAHIHFGGRHQSGGIAAFLCSNLGDGKGGAPKGTQRCPESPATISGTITPEDVIGPADQGIEPGEFDELVDAIEAGVTYANVHTKKYPAGEIRGQIKSDDDRSWDKDDDWSWDKADDDWSGNTADDDWSRDKADDDWGRDVGDDDRGHDKGDDRGKGKSDD</sequence>
<name>A0ABP8SIL5_9ACTN</name>
<dbReference type="SMART" id="SM00754">
    <property type="entry name" value="CHRD"/>
    <property type="match status" value="1"/>
</dbReference>
<comment type="caution">
    <text evidence="3">The sequence shown here is derived from an EMBL/GenBank/DDBJ whole genome shotgun (WGS) entry which is preliminary data.</text>
</comment>
<feature type="compositionally biased region" description="Basic and acidic residues" evidence="1">
    <location>
        <begin position="248"/>
        <end position="282"/>
    </location>
</feature>
<feature type="region of interest" description="Disordered" evidence="1">
    <location>
        <begin position="151"/>
        <end position="173"/>
    </location>
</feature>
<evidence type="ECO:0000256" key="1">
    <source>
        <dbReference type="SAM" id="MobiDB-lite"/>
    </source>
</evidence>
<organism evidence="3 4">
    <name type="scientific">Micromonospora coerulea</name>
    <dbReference type="NCBI Taxonomy" id="47856"/>
    <lineage>
        <taxon>Bacteria</taxon>
        <taxon>Bacillati</taxon>
        <taxon>Actinomycetota</taxon>
        <taxon>Actinomycetes</taxon>
        <taxon>Micromonosporales</taxon>
        <taxon>Micromonosporaceae</taxon>
        <taxon>Micromonospora</taxon>
    </lineage>
</organism>
<reference evidence="4" key="1">
    <citation type="journal article" date="2019" name="Int. J. Syst. Evol. Microbiol.">
        <title>The Global Catalogue of Microorganisms (GCM) 10K type strain sequencing project: providing services to taxonomists for standard genome sequencing and annotation.</title>
        <authorList>
            <consortium name="The Broad Institute Genomics Platform"/>
            <consortium name="The Broad Institute Genome Sequencing Center for Infectious Disease"/>
            <person name="Wu L."/>
            <person name="Ma J."/>
        </authorList>
    </citation>
    <scope>NUCLEOTIDE SEQUENCE [LARGE SCALE GENOMIC DNA]</scope>
    <source>
        <strain evidence="4">JCM 3175</strain>
    </source>
</reference>
<accession>A0ABP8SIL5</accession>
<dbReference type="InterPro" id="IPR010895">
    <property type="entry name" value="CHRD"/>
</dbReference>
<proteinExistence type="predicted"/>
<protein>
    <recommendedName>
        <fullName evidence="2">CHRD domain-containing protein</fullName>
    </recommendedName>
</protein>
<evidence type="ECO:0000313" key="3">
    <source>
        <dbReference type="EMBL" id="GAA4570002.1"/>
    </source>
</evidence>
<feature type="domain" description="CHRD" evidence="2">
    <location>
        <begin position="73"/>
        <end position="219"/>
    </location>
</feature>
<dbReference type="RefSeq" id="WP_346119610.1">
    <property type="nucleotide sequence ID" value="NZ_BAABGU010000013.1"/>
</dbReference>
<feature type="compositionally biased region" description="Low complexity" evidence="1">
    <location>
        <begin position="1"/>
        <end position="18"/>
    </location>
</feature>
<keyword evidence="4" id="KW-1185">Reference proteome</keyword>
<dbReference type="Proteomes" id="UP001500307">
    <property type="component" value="Unassembled WGS sequence"/>
</dbReference>
<gene>
    <name evidence="3" type="ORF">GCM10023176_27740</name>
</gene>
<feature type="region of interest" description="Disordered" evidence="1">
    <location>
        <begin position="1"/>
        <end position="70"/>
    </location>
</feature>
<dbReference type="EMBL" id="BAABGU010000013">
    <property type="protein sequence ID" value="GAA4570002.1"/>
    <property type="molecule type" value="Genomic_DNA"/>
</dbReference>
<evidence type="ECO:0000313" key="4">
    <source>
        <dbReference type="Proteomes" id="UP001500307"/>
    </source>
</evidence>
<feature type="compositionally biased region" description="Acidic residues" evidence="1">
    <location>
        <begin position="236"/>
        <end position="247"/>
    </location>
</feature>